<dbReference type="SUPFAM" id="SSF48173">
    <property type="entry name" value="Cryptochrome/photolyase FAD-binding domain"/>
    <property type="match status" value="1"/>
</dbReference>
<dbReference type="EMBL" id="CYPU01000042">
    <property type="protein sequence ID" value="CUH48725.1"/>
    <property type="molecule type" value="Genomic_DNA"/>
</dbReference>
<dbReference type="InterPro" id="IPR036134">
    <property type="entry name" value="Crypto/Photolyase_FAD-like_sf"/>
</dbReference>
<evidence type="ECO:0000313" key="2">
    <source>
        <dbReference type="Proteomes" id="UP000050783"/>
    </source>
</evidence>
<dbReference type="Gene3D" id="1.10.579.10">
    <property type="entry name" value="DNA Cyclobutane Dipyrimidine Photolyase, subunit A, domain 3"/>
    <property type="match status" value="1"/>
</dbReference>
<dbReference type="InterPro" id="IPR052551">
    <property type="entry name" value="UV-DNA_repair_photolyase"/>
</dbReference>
<dbReference type="GeneID" id="55494097"/>
<dbReference type="Gene3D" id="3.40.50.620">
    <property type="entry name" value="HUPs"/>
    <property type="match status" value="1"/>
</dbReference>
<dbReference type="AlphaFoldDB" id="A0A0P1EZ04"/>
<dbReference type="GO" id="GO:0016829">
    <property type="term" value="F:lyase activity"/>
    <property type="evidence" value="ECO:0007669"/>
    <property type="project" value="UniProtKB-KW"/>
</dbReference>
<name>A0A0P1EZ04_9RHOB</name>
<accession>A0A0P1EZ04</accession>
<reference evidence="1 2" key="1">
    <citation type="submission" date="2015-09" db="EMBL/GenBank/DDBJ databases">
        <authorList>
            <consortium name="Swine Surveillance"/>
        </authorList>
    </citation>
    <scope>NUCLEOTIDE SEQUENCE [LARGE SCALE GENOMIC DNA]</scope>
    <source>
        <strain evidence="1 2">CECT 4292</strain>
    </source>
</reference>
<protein>
    <submittedName>
        <fullName evidence="1">Deoxyribodipyrimidine photo-lyase-related protein</fullName>
    </submittedName>
</protein>
<dbReference type="Gene3D" id="1.10.10.1710">
    <property type="entry name" value="Deoxyribodipyrimidine photolyase-related"/>
    <property type="match status" value="1"/>
</dbReference>
<dbReference type="RefSeq" id="WP_058278245.1">
    <property type="nucleotide sequence ID" value="NZ_CYPU01000042.1"/>
</dbReference>
<dbReference type="InterPro" id="IPR014729">
    <property type="entry name" value="Rossmann-like_a/b/a_fold"/>
</dbReference>
<keyword evidence="1" id="KW-0456">Lyase</keyword>
<dbReference type="OrthoDB" id="5288100at2"/>
<dbReference type="Pfam" id="PF04244">
    <property type="entry name" value="DPRP"/>
    <property type="match status" value="1"/>
</dbReference>
<dbReference type="PANTHER" id="PTHR38657:SF1">
    <property type="entry name" value="SLR1343 PROTEIN"/>
    <property type="match status" value="1"/>
</dbReference>
<proteinExistence type="predicted"/>
<dbReference type="PANTHER" id="PTHR38657">
    <property type="entry name" value="SLR1343 PROTEIN"/>
    <property type="match status" value="1"/>
</dbReference>
<sequence length="499" mass="56982">MSTAALLLPNQLFAQHLGVAARPDAVVLFEDPLYFGDAFYPATMHKQKLWLHRASMTRYRDGLVAKGFDAAIWPFERQPGACLRLFQSLRNRGISHIIMVDPVDLIAEKRLRAAAGRTDITLDFQPSPGFLNTRADNQDWFAGRKRWFMAEFYKSQRRRLNVLMDGGQPAGGQWSFDKENRKKVPKALLGSLPWIDWPSHDAVDEAAKASVLADFPEALGSLDTLYYPTSHKAASDWLAQFLERRFDHFGDYEDAIVAGESWLWHAALTPALNIGLLTPKQVLDAALAHADRKGIPLNSLEGFVRQIIGWREFMRATYESLGVPMRTTNHWGHHRPMPRAFYGGTTGIDPLDDTIKRVLKTGYCHHIERLMVLGGFMFLCEIDPDHVYRWFMEMFVDSYDWVMVPNAYAMSQHADGGLITTKPYFSGSNYVRKMSNWGKGPWADIWDGLYWRFILNNSDRLAGNPRWAMMCRTAERMSPEAKSTHIKTAEAFLRRMTQA</sequence>
<dbReference type="STRING" id="81569.RUM4293_01731"/>
<evidence type="ECO:0000313" key="1">
    <source>
        <dbReference type="EMBL" id="CUH48725.1"/>
    </source>
</evidence>
<dbReference type="Gene3D" id="1.25.40.80">
    <property type="match status" value="1"/>
</dbReference>
<dbReference type="InterPro" id="IPR007357">
    <property type="entry name" value="PhrB-like"/>
</dbReference>
<dbReference type="Proteomes" id="UP000050783">
    <property type="component" value="Unassembled WGS sequence"/>
</dbReference>
<gene>
    <name evidence="1" type="ORF">RUA4292_02914</name>
</gene>
<organism evidence="1 2">
    <name type="scientific">Ruegeria atlantica</name>
    <dbReference type="NCBI Taxonomy" id="81569"/>
    <lineage>
        <taxon>Bacteria</taxon>
        <taxon>Pseudomonadati</taxon>
        <taxon>Pseudomonadota</taxon>
        <taxon>Alphaproteobacteria</taxon>
        <taxon>Rhodobacterales</taxon>
        <taxon>Roseobacteraceae</taxon>
        <taxon>Ruegeria</taxon>
    </lineage>
</organism>